<dbReference type="EMBL" id="WIXE01015438">
    <property type="protein sequence ID" value="KAK5973469.1"/>
    <property type="molecule type" value="Genomic_DNA"/>
</dbReference>
<protein>
    <submittedName>
        <fullName evidence="1">Uncharacterized protein</fullName>
    </submittedName>
</protein>
<evidence type="ECO:0000313" key="1">
    <source>
        <dbReference type="EMBL" id="KAK5973469.1"/>
    </source>
</evidence>
<sequence length="50" mass="6186">MFLKPIFMTFSDGDHFSYFRDFLQKKLPRESFRPRRLEKQSLLWLHLAPN</sequence>
<organism evidence="1 2">
    <name type="scientific">Trichostrongylus colubriformis</name>
    <name type="common">Black scour worm</name>
    <dbReference type="NCBI Taxonomy" id="6319"/>
    <lineage>
        <taxon>Eukaryota</taxon>
        <taxon>Metazoa</taxon>
        <taxon>Ecdysozoa</taxon>
        <taxon>Nematoda</taxon>
        <taxon>Chromadorea</taxon>
        <taxon>Rhabditida</taxon>
        <taxon>Rhabditina</taxon>
        <taxon>Rhabditomorpha</taxon>
        <taxon>Strongyloidea</taxon>
        <taxon>Trichostrongylidae</taxon>
        <taxon>Trichostrongylus</taxon>
    </lineage>
</organism>
<reference evidence="1 2" key="1">
    <citation type="submission" date="2019-10" db="EMBL/GenBank/DDBJ databases">
        <title>Assembly and Annotation for the nematode Trichostrongylus colubriformis.</title>
        <authorList>
            <person name="Martin J."/>
        </authorList>
    </citation>
    <scope>NUCLEOTIDE SEQUENCE [LARGE SCALE GENOMIC DNA]</scope>
    <source>
        <strain evidence="1">G859</strain>
        <tissue evidence="1">Whole worm</tissue>
    </source>
</reference>
<keyword evidence="2" id="KW-1185">Reference proteome</keyword>
<gene>
    <name evidence="1" type="ORF">GCK32_022615</name>
</gene>
<comment type="caution">
    <text evidence="1">The sequence shown here is derived from an EMBL/GenBank/DDBJ whole genome shotgun (WGS) entry which is preliminary data.</text>
</comment>
<accession>A0AAN8IG61</accession>
<proteinExistence type="predicted"/>
<name>A0AAN8IG61_TRICO</name>
<dbReference type="Proteomes" id="UP001331761">
    <property type="component" value="Unassembled WGS sequence"/>
</dbReference>
<evidence type="ECO:0000313" key="2">
    <source>
        <dbReference type="Proteomes" id="UP001331761"/>
    </source>
</evidence>
<dbReference type="AlphaFoldDB" id="A0AAN8IG61"/>